<evidence type="ECO:0000256" key="6">
    <source>
        <dbReference type="PROSITE-ProRule" id="PRU10141"/>
    </source>
</evidence>
<proteinExistence type="inferred from homology"/>
<feature type="domain" description="Protein kinase" evidence="8">
    <location>
        <begin position="36"/>
        <end position="373"/>
    </location>
</feature>
<dbReference type="PROSITE" id="PS00108">
    <property type="entry name" value="PROTEIN_KINASE_ST"/>
    <property type="match status" value="1"/>
</dbReference>
<dbReference type="PANTHER" id="PTHR24058:SF17">
    <property type="entry name" value="HOMEODOMAIN INTERACTING PROTEIN KINASE, ISOFORM D"/>
    <property type="match status" value="1"/>
</dbReference>
<name>B7GEM6_PHATC</name>
<feature type="binding site" evidence="6">
    <location>
        <position position="65"/>
    </location>
    <ligand>
        <name>ATP</name>
        <dbReference type="ChEBI" id="CHEBI:30616"/>
    </ligand>
</feature>
<dbReference type="AlphaFoldDB" id="B7GEM6"/>
<dbReference type="Gene3D" id="3.30.200.20">
    <property type="entry name" value="Phosphorylase Kinase, domain 1"/>
    <property type="match status" value="1"/>
</dbReference>
<dbReference type="STRING" id="556484.B7GEM6"/>
<evidence type="ECO:0000313" key="9">
    <source>
        <dbReference type="EMBL" id="EEC42920.1"/>
    </source>
</evidence>
<evidence type="ECO:0000256" key="4">
    <source>
        <dbReference type="ARBA" id="ARBA00022777"/>
    </source>
</evidence>
<dbReference type="EMBL" id="CM000634">
    <property type="protein sequence ID" value="EEC42920.1"/>
    <property type="molecule type" value="Genomic_DNA"/>
</dbReference>
<evidence type="ECO:0000259" key="8">
    <source>
        <dbReference type="PROSITE" id="PS50011"/>
    </source>
</evidence>
<dbReference type="GeneID" id="7199421"/>
<feature type="non-terminal residue" evidence="9">
    <location>
        <position position="374"/>
    </location>
</feature>
<dbReference type="InParanoid" id="B7GEM6"/>
<reference evidence="10" key="2">
    <citation type="submission" date="2008-08" db="EMBL/GenBank/DDBJ databases">
        <authorList>
            <consortium name="Diatom Consortium"/>
            <person name="Grigoriev I."/>
            <person name="Grimwood J."/>
            <person name="Kuo A."/>
            <person name="Otillar R.P."/>
            <person name="Salamov A."/>
            <person name="Detter J.C."/>
            <person name="Lindquist E."/>
            <person name="Shapiro H."/>
            <person name="Lucas S."/>
            <person name="Glavina del Rio T."/>
            <person name="Pitluck S."/>
            <person name="Rokhsar D."/>
            <person name="Bowler C."/>
        </authorList>
    </citation>
    <scope>GENOME REANNOTATION</scope>
    <source>
        <strain evidence="10">CCAP 1055/1</strain>
    </source>
</reference>
<dbReference type="GO" id="GO:0005737">
    <property type="term" value="C:cytoplasm"/>
    <property type="evidence" value="ECO:0007669"/>
    <property type="project" value="TreeGrafter"/>
</dbReference>
<evidence type="ECO:0000256" key="1">
    <source>
        <dbReference type="ARBA" id="ARBA00022527"/>
    </source>
</evidence>
<feature type="non-terminal residue" evidence="9">
    <location>
        <position position="1"/>
    </location>
</feature>
<keyword evidence="10" id="KW-1185">Reference proteome</keyword>
<sequence>LTVPSEAVANDGVDNVEGNLIIFENDTISVPHQNIHVIQRLLGQGTFAQVFGCLHVQSGRSVAVKIVKNKPAYTRQATVEIDVFRALQEDMTTEGAQGSEYILRLLCFFMYRSHLCLVFEMLGLNLYEVLKRRQFRGLPLSLVHQIVKQSVEGIKEFSRKNIVHCDLKPENVLLISNEVVESIKLIDFGSACFEGYPSHTYIQSRFYRSPEVLVGLPYDSAIDMWSLGCVAAELFLGLPILPGVHEHDQLGRIEEMISRVPAWMLEQGAKTSKFFIKSPASGFSSLHFKRNYIASLSRDDIQKQGGIEKLEKKPGNKYFKRKRLSDILTLHGQNTQKEDQDLLPAFVHFLYGLLDPDPWKRTTAFQALHHPFLT</sequence>
<dbReference type="InterPro" id="IPR050494">
    <property type="entry name" value="Ser_Thr_dual-spec_kinase"/>
</dbReference>
<dbReference type="RefSeq" id="XP_002185555.1">
    <property type="nucleotide sequence ID" value="XM_002185519.1"/>
</dbReference>
<evidence type="ECO:0000256" key="2">
    <source>
        <dbReference type="ARBA" id="ARBA00022679"/>
    </source>
</evidence>
<dbReference type="KEGG" id="pti:PHATRDRAFT_1758"/>
<evidence type="ECO:0000256" key="5">
    <source>
        <dbReference type="ARBA" id="ARBA00022840"/>
    </source>
</evidence>
<reference evidence="9 10" key="1">
    <citation type="journal article" date="2008" name="Nature">
        <title>The Phaeodactylum genome reveals the evolutionary history of diatom genomes.</title>
        <authorList>
            <person name="Bowler C."/>
            <person name="Allen A.E."/>
            <person name="Badger J.H."/>
            <person name="Grimwood J."/>
            <person name="Jabbari K."/>
            <person name="Kuo A."/>
            <person name="Maheswari U."/>
            <person name="Martens C."/>
            <person name="Maumus F."/>
            <person name="Otillar R.P."/>
            <person name="Rayko E."/>
            <person name="Salamov A."/>
            <person name="Vandepoele K."/>
            <person name="Beszteri B."/>
            <person name="Gruber A."/>
            <person name="Heijde M."/>
            <person name="Katinka M."/>
            <person name="Mock T."/>
            <person name="Valentin K."/>
            <person name="Verret F."/>
            <person name="Berges J.A."/>
            <person name="Brownlee C."/>
            <person name="Cadoret J.P."/>
            <person name="Chiovitti A."/>
            <person name="Choi C.J."/>
            <person name="Coesel S."/>
            <person name="De Martino A."/>
            <person name="Detter J.C."/>
            <person name="Durkin C."/>
            <person name="Falciatore A."/>
            <person name="Fournet J."/>
            <person name="Haruta M."/>
            <person name="Huysman M.J."/>
            <person name="Jenkins B.D."/>
            <person name="Jiroutova K."/>
            <person name="Jorgensen R.E."/>
            <person name="Joubert Y."/>
            <person name="Kaplan A."/>
            <person name="Kroger N."/>
            <person name="Kroth P.G."/>
            <person name="La Roche J."/>
            <person name="Lindquist E."/>
            <person name="Lommer M."/>
            <person name="Martin-Jezequel V."/>
            <person name="Lopez P.J."/>
            <person name="Lucas S."/>
            <person name="Mangogna M."/>
            <person name="McGinnis K."/>
            <person name="Medlin L.K."/>
            <person name="Montsant A."/>
            <person name="Oudot-Le Secq M.P."/>
            <person name="Napoli C."/>
            <person name="Obornik M."/>
            <person name="Parker M.S."/>
            <person name="Petit J.L."/>
            <person name="Porcel B.M."/>
            <person name="Poulsen N."/>
            <person name="Robison M."/>
            <person name="Rychlewski L."/>
            <person name="Rynearson T.A."/>
            <person name="Schmutz J."/>
            <person name="Shapiro H."/>
            <person name="Siaut M."/>
            <person name="Stanley M."/>
            <person name="Sussman M.R."/>
            <person name="Taylor A.R."/>
            <person name="Vardi A."/>
            <person name="von Dassow P."/>
            <person name="Vyverman W."/>
            <person name="Willis A."/>
            <person name="Wyrwicz L.S."/>
            <person name="Rokhsar D.S."/>
            <person name="Weissenbach J."/>
            <person name="Armbrust E.V."/>
            <person name="Green B.R."/>
            <person name="Van de Peer Y."/>
            <person name="Grigoriev I.V."/>
        </authorList>
    </citation>
    <scope>NUCLEOTIDE SEQUENCE [LARGE SCALE GENOMIC DNA]</scope>
    <source>
        <strain evidence="9 10">CCAP 1055/1</strain>
    </source>
</reference>
<dbReference type="GO" id="GO:0005524">
    <property type="term" value="F:ATP binding"/>
    <property type="evidence" value="ECO:0007669"/>
    <property type="project" value="UniProtKB-UniRule"/>
</dbReference>
<dbReference type="OrthoDB" id="9332038at2759"/>
<dbReference type="InterPro" id="IPR011009">
    <property type="entry name" value="Kinase-like_dom_sf"/>
</dbReference>
<dbReference type="InterPro" id="IPR000719">
    <property type="entry name" value="Prot_kinase_dom"/>
</dbReference>
<protein>
    <recommendedName>
        <fullName evidence="8">Protein kinase domain-containing protein</fullName>
    </recommendedName>
</protein>
<comment type="similarity">
    <text evidence="7">Belongs to the protein kinase superfamily.</text>
</comment>
<gene>
    <name evidence="9" type="ORF">PHATRDRAFT_1758</name>
</gene>
<dbReference type="GO" id="GO:0004674">
    <property type="term" value="F:protein serine/threonine kinase activity"/>
    <property type="evidence" value="ECO:0007669"/>
    <property type="project" value="UniProtKB-KW"/>
</dbReference>
<dbReference type="InterPro" id="IPR017441">
    <property type="entry name" value="Protein_kinase_ATP_BS"/>
</dbReference>
<dbReference type="SUPFAM" id="SSF56112">
    <property type="entry name" value="Protein kinase-like (PK-like)"/>
    <property type="match status" value="1"/>
</dbReference>
<evidence type="ECO:0000256" key="3">
    <source>
        <dbReference type="ARBA" id="ARBA00022741"/>
    </source>
</evidence>
<organism evidence="9 10">
    <name type="scientific">Phaeodactylum tricornutum (strain CCAP 1055/1)</name>
    <dbReference type="NCBI Taxonomy" id="556484"/>
    <lineage>
        <taxon>Eukaryota</taxon>
        <taxon>Sar</taxon>
        <taxon>Stramenopiles</taxon>
        <taxon>Ochrophyta</taxon>
        <taxon>Bacillariophyta</taxon>
        <taxon>Bacillariophyceae</taxon>
        <taxon>Bacillariophycidae</taxon>
        <taxon>Naviculales</taxon>
        <taxon>Phaeodactylaceae</taxon>
        <taxon>Phaeodactylum</taxon>
    </lineage>
</organism>
<keyword evidence="2" id="KW-0808">Transferase</keyword>
<dbReference type="InterPro" id="IPR008271">
    <property type="entry name" value="Ser/Thr_kinase_AS"/>
</dbReference>
<dbReference type="Gene3D" id="1.10.510.10">
    <property type="entry name" value="Transferase(Phosphotransferase) domain 1"/>
    <property type="match status" value="1"/>
</dbReference>
<dbReference type="Pfam" id="PF00069">
    <property type="entry name" value="Pkinase"/>
    <property type="match status" value="1"/>
</dbReference>
<dbReference type="eggNOG" id="KOG0667">
    <property type="taxonomic scope" value="Eukaryota"/>
</dbReference>
<dbReference type="PROSITE" id="PS00107">
    <property type="entry name" value="PROTEIN_KINASE_ATP"/>
    <property type="match status" value="1"/>
</dbReference>
<keyword evidence="1 7" id="KW-0723">Serine/threonine-protein kinase</keyword>
<keyword evidence="4" id="KW-0418">Kinase</keyword>
<dbReference type="GO" id="GO:0004713">
    <property type="term" value="F:protein tyrosine kinase activity"/>
    <property type="evidence" value="ECO:0007669"/>
    <property type="project" value="TreeGrafter"/>
</dbReference>
<keyword evidence="3 6" id="KW-0547">Nucleotide-binding</keyword>
<keyword evidence="5 6" id="KW-0067">ATP-binding</keyword>
<dbReference type="PROSITE" id="PS50011">
    <property type="entry name" value="PROTEIN_KINASE_DOM"/>
    <property type="match status" value="1"/>
</dbReference>
<accession>B7GEM6</accession>
<dbReference type="PaxDb" id="2850-Phatr1758"/>
<evidence type="ECO:0000313" key="10">
    <source>
        <dbReference type="Proteomes" id="UP000000759"/>
    </source>
</evidence>
<dbReference type="PANTHER" id="PTHR24058">
    <property type="entry name" value="DUAL SPECIFICITY PROTEIN KINASE"/>
    <property type="match status" value="1"/>
</dbReference>
<dbReference type="SMART" id="SM00220">
    <property type="entry name" value="S_TKc"/>
    <property type="match status" value="1"/>
</dbReference>
<dbReference type="Proteomes" id="UP000000759">
    <property type="component" value="Chromosome 32"/>
</dbReference>
<evidence type="ECO:0000256" key="7">
    <source>
        <dbReference type="RuleBase" id="RU000304"/>
    </source>
</evidence>